<accession>A0A2A7MJM5</accession>
<sequence length="512" mass="59542">MMYKKITTIILVGIIFLMSITNIVYANGKGSDDGDILLLYDKNSSNEKEIGSISDILTYLGYKVSYSSIEDSVNKLDKFNNIIIYSEKENADDKFIQKLYKCNNKFMVIGNGLIKHIINYMDNSIGYVEQGKSEYEINYNFSNEKDISLYLKTDDTILLKGDFEYASGKIASVKYSGNYSVRSGNLSYIAVYDCDNDILKAMLTQEIALWMWQYKGLPHNYAQYIVLDGIYPFVDPEKLFNVIEIMNKYRIPYIISVMPIYINSEYPAMKKFCEILSYAQSNGGAIILHSPIIQREEVIEEEINEKINTSYLAYSQYNVYPIGLEAPKDWIYSKNGQNILRRFKTIFLYESSNEERNKNNFNNEIYNDGHNIVSPALMLNDKEFCPIRVHSTAVYLNINDSIEDIEETIDIIMKSNVLMKSMWDMDQSVYTNQYVLKYENKILKFQGKVVSLSYEPFKYEENFDYKRNIVGRMARLMSNSNKVLLVFVGIISFIFIIFIIIARKNNKRSFFH</sequence>
<evidence type="ECO:0000313" key="2">
    <source>
        <dbReference type="EMBL" id="PEG31737.1"/>
    </source>
</evidence>
<reference evidence="2 3" key="1">
    <citation type="submission" date="2017-10" db="EMBL/GenBank/DDBJ databases">
        <title>Effective Description of Clostridium neonatale sp. nov. linked to necrotizing enterocolitis in neonates and a clarification of species assignable to the genus Clostridium (Prazmowski 1880) emend. Lawson and Rainey 2016.</title>
        <authorList>
            <person name="Bernard K."/>
            <person name="Burdz T."/>
            <person name="Wiebe D."/>
            <person name="Balcewich B."/>
            <person name="Alfa M."/>
            <person name="Bernier A.-M."/>
        </authorList>
    </citation>
    <scope>NUCLEOTIDE SEQUENCE [LARGE SCALE GENOMIC DNA]</scope>
    <source>
        <strain evidence="2 3">LCDC99A005</strain>
    </source>
</reference>
<keyword evidence="1" id="KW-1133">Transmembrane helix</keyword>
<proteinExistence type="predicted"/>
<keyword evidence="3" id="KW-1185">Reference proteome</keyword>
<name>A0A2A7MJM5_9CLOT</name>
<protein>
    <submittedName>
        <fullName evidence="2">DUF2334 domain-containing protein</fullName>
    </submittedName>
</protein>
<dbReference type="EMBL" id="PDCJ01000001">
    <property type="protein sequence ID" value="PEG31737.1"/>
    <property type="molecule type" value="Genomic_DNA"/>
</dbReference>
<dbReference type="RefSeq" id="WP_058295888.1">
    <property type="nucleotide sequence ID" value="NZ_CAMRXG010000051.1"/>
</dbReference>
<dbReference type="AlphaFoldDB" id="A0A2A7MJM5"/>
<organism evidence="2 3">
    <name type="scientific">Clostridium neonatale</name>
    <dbReference type="NCBI Taxonomy" id="137838"/>
    <lineage>
        <taxon>Bacteria</taxon>
        <taxon>Bacillati</taxon>
        <taxon>Bacillota</taxon>
        <taxon>Clostridia</taxon>
        <taxon>Eubacteriales</taxon>
        <taxon>Clostridiaceae</taxon>
        <taxon>Clostridium</taxon>
    </lineage>
</organism>
<evidence type="ECO:0000313" key="3">
    <source>
        <dbReference type="Proteomes" id="UP000220840"/>
    </source>
</evidence>
<gene>
    <name evidence="2" type="ORF">CQ394_08590</name>
</gene>
<keyword evidence="1" id="KW-0472">Membrane</keyword>
<keyword evidence="1" id="KW-0812">Transmembrane</keyword>
<comment type="caution">
    <text evidence="2">The sequence shown here is derived from an EMBL/GenBank/DDBJ whole genome shotgun (WGS) entry which is preliminary data.</text>
</comment>
<dbReference type="InterPro" id="IPR018763">
    <property type="entry name" value="DUF2334"/>
</dbReference>
<dbReference type="Proteomes" id="UP000220840">
    <property type="component" value="Unassembled WGS sequence"/>
</dbReference>
<feature type="transmembrane region" description="Helical" evidence="1">
    <location>
        <begin position="483"/>
        <end position="502"/>
    </location>
</feature>
<dbReference type="OrthoDB" id="1779709at2"/>
<evidence type="ECO:0000256" key="1">
    <source>
        <dbReference type="SAM" id="Phobius"/>
    </source>
</evidence>
<dbReference type="Pfam" id="PF10096">
    <property type="entry name" value="DUF2334"/>
    <property type="match status" value="1"/>
</dbReference>
<dbReference type="STRING" id="137838.GCA_001458595_03188"/>